<dbReference type="AlphaFoldDB" id="A0AAD7VFG3"/>
<dbReference type="PRINTS" id="PR00385">
    <property type="entry name" value="P450"/>
</dbReference>
<keyword evidence="12" id="KW-0732">Signal</keyword>
<evidence type="ECO:0000256" key="6">
    <source>
        <dbReference type="ARBA" id="ARBA00023002"/>
    </source>
</evidence>
<dbReference type="GO" id="GO:0016705">
    <property type="term" value="F:oxidoreductase activity, acting on paired donors, with incorporation or reduction of molecular oxygen"/>
    <property type="evidence" value="ECO:0007669"/>
    <property type="project" value="InterPro"/>
</dbReference>
<dbReference type="CDD" id="cd11072">
    <property type="entry name" value="CYP71-like"/>
    <property type="match status" value="1"/>
</dbReference>
<accession>A0AAD7VFG3</accession>
<dbReference type="InterPro" id="IPR001128">
    <property type="entry name" value="Cyt_P450"/>
</dbReference>
<dbReference type="GO" id="GO:0016020">
    <property type="term" value="C:membrane"/>
    <property type="evidence" value="ECO:0007669"/>
    <property type="project" value="UniProtKB-SubCell"/>
</dbReference>
<dbReference type="GO" id="GO:0020037">
    <property type="term" value="F:heme binding"/>
    <property type="evidence" value="ECO:0007669"/>
    <property type="project" value="InterPro"/>
</dbReference>
<evidence type="ECO:0000256" key="9">
    <source>
        <dbReference type="ARBA" id="ARBA00023136"/>
    </source>
</evidence>
<dbReference type="PANTHER" id="PTHR47943:SF9">
    <property type="entry name" value="CYTOCHROME P450"/>
    <property type="match status" value="1"/>
</dbReference>
<comment type="similarity">
    <text evidence="3 11">Belongs to the cytochrome P450 family.</text>
</comment>
<dbReference type="PROSITE" id="PS00086">
    <property type="entry name" value="CYTOCHROME_P450"/>
    <property type="match status" value="1"/>
</dbReference>
<feature type="chain" id="PRO_5042051442" evidence="12">
    <location>
        <begin position="20"/>
        <end position="504"/>
    </location>
</feature>
<keyword evidence="4 10" id="KW-0349">Heme</keyword>
<dbReference type="PANTHER" id="PTHR47943">
    <property type="entry name" value="CYTOCHROME P450 93A3-LIKE"/>
    <property type="match status" value="1"/>
</dbReference>
<protein>
    <submittedName>
        <fullName evidence="13">Cytochrome P450</fullName>
    </submittedName>
</protein>
<name>A0AAD7VFG3_QUISA</name>
<keyword evidence="8 11" id="KW-0503">Monooxygenase</keyword>
<evidence type="ECO:0000256" key="1">
    <source>
        <dbReference type="ARBA" id="ARBA00001971"/>
    </source>
</evidence>
<dbReference type="InterPro" id="IPR036396">
    <property type="entry name" value="Cyt_P450_sf"/>
</dbReference>
<comment type="caution">
    <text evidence="13">The sequence shown here is derived from an EMBL/GenBank/DDBJ whole genome shotgun (WGS) entry which is preliminary data.</text>
</comment>
<evidence type="ECO:0000256" key="12">
    <source>
        <dbReference type="SAM" id="SignalP"/>
    </source>
</evidence>
<dbReference type="Gene3D" id="1.10.630.10">
    <property type="entry name" value="Cytochrome P450"/>
    <property type="match status" value="1"/>
</dbReference>
<keyword evidence="7 10" id="KW-0408">Iron</keyword>
<evidence type="ECO:0000256" key="4">
    <source>
        <dbReference type="ARBA" id="ARBA00022617"/>
    </source>
</evidence>
<dbReference type="PRINTS" id="PR00463">
    <property type="entry name" value="EP450I"/>
</dbReference>
<dbReference type="Pfam" id="PF00067">
    <property type="entry name" value="p450"/>
    <property type="match status" value="1"/>
</dbReference>
<dbReference type="EMBL" id="JARAOO010000003">
    <property type="protein sequence ID" value="KAJ7973912.1"/>
    <property type="molecule type" value="Genomic_DNA"/>
</dbReference>
<evidence type="ECO:0000256" key="11">
    <source>
        <dbReference type="RuleBase" id="RU000461"/>
    </source>
</evidence>
<dbReference type="FunFam" id="1.10.630.10:FF:000011">
    <property type="entry name" value="Cytochrome P450 83B1"/>
    <property type="match status" value="1"/>
</dbReference>
<evidence type="ECO:0000313" key="13">
    <source>
        <dbReference type="EMBL" id="KAJ7973912.1"/>
    </source>
</evidence>
<organism evidence="13 14">
    <name type="scientific">Quillaja saponaria</name>
    <name type="common">Soap bark tree</name>
    <dbReference type="NCBI Taxonomy" id="32244"/>
    <lineage>
        <taxon>Eukaryota</taxon>
        <taxon>Viridiplantae</taxon>
        <taxon>Streptophyta</taxon>
        <taxon>Embryophyta</taxon>
        <taxon>Tracheophyta</taxon>
        <taxon>Spermatophyta</taxon>
        <taxon>Magnoliopsida</taxon>
        <taxon>eudicotyledons</taxon>
        <taxon>Gunneridae</taxon>
        <taxon>Pentapetalae</taxon>
        <taxon>rosids</taxon>
        <taxon>fabids</taxon>
        <taxon>Fabales</taxon>
        <taxon>Quillajaceae</taxon>
        <taxon>Quillaja</taxon>
    </lineage>
</organism>
<dbReference type="Proteomes" id="UP001163823">
    <property type="component" value="Chromosome 3"/>
</dbReference>
<proteinExistence type="inferred from homology"/>
<dbReference type="InterPro" id="IPR017972">
    <property type="entry name" value="Cyt_P450_CS"/>
</dbReference>
<comment type="cofactor">
    <cofactor evidence="1 10">
        <name>heme</name>
        <dbReference type="ChEBI" id="CHEBI:30413"/>
    </cofactor>
</comment>
<keyword evidence="9" id="KW-0472">Membrane</keyword>
<dbReference type="InterPro" id="IPR002401">
    <property type="entry name" value="Cyt_P450_E_grp-I"/>
</dbReference>
<evidence type="ECO:0000256" key="2">
    <source>
        <dbReference type="ARBA" id="ARBA00004370"/>
    </source>
</evidence>
<evidence type="ECO:0000256" key="5">
    <source>
        <dbReference type="ARBA" id="ARBA00022723"/>
    </source>
</evidence>
<dbReference type="SUPFAM" id="SSF48264">
    <property type="entry name" value="Cytochrome P450"/>
    <property type="match status" value="1"/>
</dbReference>
<evidence type="ECO:0000256" key="3">
    <source>
        <dbReference type="ARBA" id="ARBA00010617"/>
    </source>
</evidence>
<keyword evidence="5 10" id="KW-0479">Metal-binding</keyword>
<feature type="signal peptide" evidence="12">
    <location>
        <begin position="1"/>
        <end position="19"/>
    </location>
</feature>
<evidence type="ECO:0000256" key="7">
    <source>
        <dbReference type="ARBA" id="ARBA00023004"/>
    </source>
</evidence>
<dbReference type="GO" id="GO:0005506">
    <property type="term" value="F:iron ion binding"/>
    <property type="evidence" value="ECO:0007669"/>
    <property type="project" value="InterPro"/>
</dbReference>
<evidence type="ECO:0000256" key="10">
    <source>
        <dbReference type="PIRSR" id="PIRSR602401-1"/>
    </source>
</evidence>
<gene>
    <name evidence="13" type="ORF">O6P43_004067</name>
</gene>
<feature type="binding site" description="axial binding residue" evidence="10">
    <location>
        <position position="445"/>
    </location>
    <ligand>
        <name>heme</name>
        <dbReference type="ChEBI" id="CHEBI:30413"/>
    </ligand>
    <ligandPart>
        <name>Fe</name>
        <dbReference type="ChEBI" id="CHEBI:18248"/>
    </ligandPart>
</feature>
<sequence length="504" mass="57005">MSPTIFLVLFLIFIYIARATLLRRKQSKNDRKQPPGPLALPIIGNLHILGKLPHRTLHSLAQKYGPVMSLRLGHVPTIVVSSPEAAESILKTHDAVCANRPKVQAAEYISYGAKGMAFTEFGPYWRSVRKLCNLELLSVSKVESYEPLRRDELGLLVKSLRSAALAHEIVDLSGSVGGLTENITCKLILGRSKDDRFDLKGLIREGMNLLGAFNAADYLPLLGAIDLQGLTRRLKKASKALDQVLEKIIDDHNQVPIEQKVHQNEIDFVDRLLLLMDKPINPQDDQIHIVTRTNIKAILFDMIVGAYETSAVMLDWAFSELLKHPRVMKNVQDELENVIGMNKMVEETDLEKLNYLEMVIKETSRLHPVAPLLVPHESMEDITFNGHYIKKNSRIIVNAWSIGHDPKVWSDNVDSFYPERFIDSNIDLRGHDFQLIPFGSGRRGCPGMQFGLTTVKLVLAQLIHCFNWELPYGLDPHHLDMEEKYGLSLPRAKHLLAVPTYRLF</sequence>
<dbReference type="GO" id="GO:0004497">
    <property type="term" value="F:monooxygenase activity"/>
    <property type="evidence" value="ECO:0007669"/>
    <property type="project" value="UniProtKB-KW"/>
</dbReference>
<keyword evidence="14" id="KW-1185">Reference proteome</keyword>
<keyword evidence="6 11" id="KW-0560">Oxidoreductase</keyword>
<evidence type="ECO:0000256" key="8">
    <source>
        <dbReference type="ARBA" id="ARBA00023033"/>
    </source>
</evidence>
<comment type="subcellular location">
    <subcellularLocation>
        <location evidence="2">Membrane</location>
    </subcellularLocation>
</comment>
<dbReference type="KEGG" id="qsa:O6P43_004067"/>
<reference evidence="13" key="1">
    <citation type="journal article" date="2023" name="Science">
        <title>Elucidation of the pathway for biosynthesis of saponin adjuvants from the soapbark tree.</title>
        <authorList>
            <person name="Reed J."/>
            <person name="Orme A."/>
            <person name="El-Demerdash A."/>
            <person name="Owen C."/>
            <person name="Martin L.B.B."/>
            <person name="Misra R.C."/>
            <person name="Kikuchi S."/>
            <person name="Rejzek M."/>
            <person name="Martin A.C."/>
            <person name="Harkess A."/>
            <person name="Leebens-Mack J."/>
            <person name="Louveau T."/>
            <person name="Stephenson M.J."/>
            <person name="Osbourn A."/>
        </authorList>
    </citation>
    <scope>NUCLEOTIDE SEQUENCE</scope>
    <source>
        <strain evidence="13">S10</strain>
    </source>
</reference>
<evidence type="ECO:0000313" key="14">
    <source>
        <dbReference type="Proteomes" id="UP001163823"/>
    </source>
</evidence>